<evidence type="ECO:0000313" key="1">
    <source>
        <dbReference type="EMBL" id="QHT38182.1"/>
    </source>
</evidence>
<dbReference type="AlphaFoldDB" id="A0A6C0FAE5"/>
<dbReference type="EMBL" id="MN738827">
    <property type="protein sequence ID" value="QHT38182.1"/>
    <property type="molecule type" value="Genomic_DNA"/>
</dbReference>
<sequence>MNFTAIFFPFYVIIKTLLTYPTGDIDIYIDAYTENDTTDVEDDDVIFKINRDYSK</sequence>
<organism evidence="1">
    <name type="scientific">viral metagenome</name>
    <dbReference type="NCBI Taxonomy" id="1070528"/>
    <lineage>
        <taxon>unclassified sequences</taxon>
        <taxon>metagenomes</taxon>
        <taxon>organismal metagenomes</taxon>
    </lineage>
</organism>
<name>A0A6C0FAE5_9ZZZZ</name>
<accession>A0A6C0FAE5</accession>
<reference evidence="1" key="1">
    <citation type="journal article" date="2020" name="Nature">
        <title>Giant virus diversity and host interactions through global metagenomics.</title>
        <authorList>
            <person name="Schulz F."/>
            <person name="Roux S."/>
            <person name="Paez-Espino D."/>
            <person name="Jungbluth S."/>
            <person name="Walsh D.A."/>
            <person name="Denef V.J."/>
            <person name="McMahon K.D."/>
            <person name="Konstantinidis K.T."/>
            <person name="Eloe-Fadrosh E.A."/>
            <person name="Kyrpides N.C."/>
            <person name="Woyke T."/>
        </authorList>
    </citation>
    <scope>NUCLEOTIDE SEQUENCE</scope>
    <source>
        <strain evidence="1">GVMAG-S-ERX556049-19</strain>
    </source>
</reference>
<protein>
    <submittedName>
        <fullName evidence="1">Uncharacterized protein</fullName>
    </submittedName>
</protein>
<proteinExistence type="predicted"/>